<feature type="domain" description="FAD dependent oxidoreductase" evidence="6">
    <location>
        <begin position="4"/>
        <end position="351"/>
    </location>
</feature>
<gene>
    <name evidence="7" type="ORF">BK138_15890</name>
</gene>
<evidence type="ECO:0000313" key="7">
    <source>
        <dbReference type="EMBL" id="OMF54641.1"/>
    </source>
</evidence>
<dbReference type="SUPFAM" id="SSF54373">
    <property type="entry name" value="FAD-linked reductases, C-terminal domain"/>
    <property type="match status" value="1"/>
</dbReference>
<dbReference type="Pfam" id="PF01266">
    <property type="entry name" value="DAO"/>
    <property type="match status" value="1"/>
</dbReference>
<dbReference type="SUPFAM" id="SSF51905">
    <property type="entry name" value="FAD/NAD(P)-binding domain"/>
    <property type="match status" value="1"/>
</dbReference>
<keyword evidence="8" id="KW-1185">Reference proteome</keyword>
<evidence type="ECO:0000256" key="5">
    <source>
        <dbReference type="ARBA" id="ARBA00050018"/>
    </source>
</evidence>
<dbReference type="Gene3D" id="3.30.9.10">
    <property type="entry name" value="D-Amino Acid Oxidase, subunit A, domain 2"/>
    <property type="match status" value="1"/>
</dbReference>
<comment type="caution">
    <text evidence="7">The sequence shown here is derived from an EMBL/GenBank/DDBJ whole genome shotgun (WGS) entry which is preliminary data.</text>
</comment>
<reference evidence="7 8" key="1">
    <citation type="submission" date="2016-11" db="EMBL/GenBank/DDBJ databases">
        <title>Paenibacillus species isolates.</title>
        <authorList>
            <person name="Beno S.M."/>
        </authorList>
    </citation>
    <scope>NUCLEOTIDE SEQUENCE [LARGE SCALE GENOMIC DNA]</scope>
    <source>
        <strain evidence="7 8">FSL R5-0378</strain>
    </source>
</reference>
<dbReference type="NCBIfam" id="TIGR02352">
    <property type="entry name" value="thiamin_ThiO"/>
    <property type="match status" value="1"/>
</dbReference>
<organism evidence="7 8">
    <name type="scientific">Paenibacillus rhizosphaerae</name>
    <dbReference type="NCBI Taxonomy" id="297318"/>
    <lineage>
        <taxon>Bacteria</taxon>
        <taxon>Bacillati</taxon>
        <taxon>Bacillota</taxon>
        <taxon>Bacilli</taxon>
        <taxon>Bacillales</taxon>
        <taxon>Paenibacillaceae</taxon>
        <taxon>Paenibacillus</taxon>
    </lineage>
</organism>
<name>A0A1R1ES64_9BACL</name>
<dbReference type="UniPathway" id="UPA00060"/>
<evidence type="ECO:0000259" key="6">
    <source>
        <dbReference type="Pfam" id="PF01266"/>
    </source>
</evidence>
<dbReference type="GO" id="GO:0043799">
    <property type="term" value="F:glycine oxidase activity"/>
    <property type="evidence" value="ECO:0007669"/>
    <property type="project" value="UniProtKB-EC"/>
</dbReference>
<sequence>MSGDIIVMGGGIIGLSCALELRRRGLHVTLLEKGPCGGQASGAAAGMLAPYSENIESPDEFFRLCRESLSLYPQWQQAVKDISGVSFEYAETGSLYVARHEADLLALESRLEWQRSWGSGGEILTGSALFDAEPGLTREAVAALRTPVESHVYAPDLTEAVKRACLASGVQIQEHLGRIELAEWRERVALRAQNSERFEADRLLISTGAWVQEMSEPLGIRIPVHPIRGQICAYTWNEEREPLRHLVFTSQGYLVQKANGTLVCGASEDIAGFDTSVTDKGIRRLTEWNKQVLPVLGEVQPFHRWAGLRPAVLDGRPLIGRLNNAGHIFVAAGHYRNGILLSPVTAALIADSVEGKPLPEWCGAFRPNRFGEVQAGAFSGK</sequence>
<protein>
    <recommendedName>
        <fullName evidence="5">glycine oxidase</fullName>
        <ecNumber evidence="5">1.4.3.19</ecNumber>
    </recommendedName>
</protein>
<dbReference type="EC" id="1.4.3.19" evidence="5"/>
<accession>A0A1R1ES64</accession>
<dbReference type="InterPro" id="IPR036188">
    <property type="entry name" value="FAD/NAD-bd_sf"/>
</dbReference>
<dbReference type="STRING" id="297318.BK138_15890"/>
<dbReference type="EMBL" id="MRTP01000003">
    <property type="protein sequence ID" value="OMF54641.1"/>
    <property type="molecule type" value="Genomic_DNA"/>
</dbReference>
<keyword evidence="3" id="KW-0560">Oxidoreductase</keyword>
<evidence type="ECO:0000256" key="1">
    <source>
        <dbReference type="ARBA" id="ARBA00004948"/>
    </source>
</evidence>
<dbReference type="GO" id="GO:0009228">
    <property type="term" value="P:thiamine biosynthetic process"/>
    <property type="evidence" value="ECO:0007669"/>
    <property type="project" value="UniProtKB-KW"/>
</dbReference>
<evidence type="ECO:0000256" key="2">
    <source>
        <dbReference type="ARBA" id="ARBA00022977"/>
    </source>
</evidence>
<dbReference type="PANTHER" id="PTHR13847:SF289">
    <property type="entry name" value="GLYCINE OXIDASE"/>
    <property type="match status" value="1"/>
</dbReference>
<dbReference type="Gene3D" id="3.50.50.60">
    <property type="entry name" value="FAD/NAD(P)-binding domain"/>
    <property type="match status" value="1"/>
</dbReference>
<comment type="catalytic activity">
    <reaction evidence="4">
        <text>glycine + O2 + H2O = glyoxylate + H2O2 + NH4(+)</text>
        <dbReference type="Rhea" id="RHEA:11532"/>
        <dbReference type="ChEBI" id="CHEBI:15377"/>
        <dbReference type="ChEBI" id="CHEBI:15379"/>
        <dbReference type="ChEBI" id="CHEBI:16240"/>
        <dbReference type="ChEBI" id="CHEBI:28938"/>
        <dbReference type="ChEBI" id="CHEBI:36655"/>
        <dbReference type="ChEBI" id="CHEBI:57305"/>
        <dbReference type="EC" id="1.4.3.19"/>
    </reaction>
</comment>
<dbReference type="RefSeq" id="WP_076170542.1">
    <property type="nucleotide sequence ID" value="NZ_MRTP01000003.1"/>
</dbReference>
<dbReference type="GO" id="GO:0005737">
    <property type="term" value="C:cytoplasm"/>
    <property type="evidence" value="ECO:0007669"/>
    <property type="project" value="TreeGrafter"/>
</dbReference>
<comment type="pathway">
    <text evidence="1">Cofactor biosynthesis; thiamine diphosphate biosynthesis.</text>
</comment>
<proteinExistence type="predicted"/>
<dbReference type="GO" id="GO:0050660">
    <property type="term" value="F:flavin adenine dinucleotide binding"/>
    <property type="evidence" value="ECO:0007669"/>
    <property type="project" value="InterPro"/>
</dbReference>
<dbReference type="PANTHER" id="PTHR13847">
    <property type="entry name" value="SARCOSINE DEHYDROGENASE-RELATED"/>
    <property type="match status" value="1"/>
</dbReference>
<dbReference type="InterPro" id="IPR006076">
    <property type="entry name" value="FAD-dep_OxRdtase"/>
</dbReference>
<dbReference type="InterPro" id="IPR012727">
    <property type="entry name" value="Gly_oxidase_ThiO"/>
</dbReference>
<dbReference type="GO" id="GO:0009229">
    <property type="term" value="P:thiamine diphosphate biosynthetic process"/>
    <property type="evidence" value="ECO:0007669"/>
    <property type="project" value="UniProtKB-UniPathway"/>
</dbReference>
<evidence type="ECO:0000256" key="3">
    <source>
        <dbReference type="ARBA" id="ARBA00023002"/>
    </source>
</evidence>
<keyword evidence="2" id="KW-0784">Thiamine biosynthesis</keyword>
<evidence type="ECO:0000313" key="8">
    <source>
        <dbReference type="Proteomes" id="UP000187172"/>
    </source>
</evidence>
<dbReference type="AlphaFoldDB" id="A0A1R1ES64"/>
<evidence type="ECO:0000256" key="4">
    <source>
        <dbReference type="ARBA" id="ARBA00049872"/>
    </source>
</evidence>
<dbReference type="Proteomes" id="UP000187172">
    <property type="component" value="Unassembled WGS sequence"/>
</dbReference>